<dbReference type="EMBL" id="FUWZ01000002">
    <property type="protein sequence ID" value="SKA02058.1"/>
    <property type="molecule type" value="Genomic_DNA"/>
</dbReference>
<dbReference type="PANTHER" id="PTHR30570">
    <property type="entry name" value="PERIPLASMIC PHOSPHATE BINDING COMPONENT OF PHOSPHATE ABC TRANSPORTER"/>
    <property type="match status" value="1"/>
</dbReference>
<evidence type="ECO:0000256" key="2">
    <source>
        <dbReference type="SAM" id="SignalP"/>
    </source>
</evidence>
<keyword evidence="5" id="KW-1185">Reference proteome</keyword>
<evidence type="ECO:0000313" key="4">
    <source>
        <dbReference type="EMBL" id="SKA02058.1"/>
    </source>
</evidence>
<keyword evidence="1 2" id="KW-0732">Signal</keyword>
<reference evidence="5" key="1">
    <citation type="submission" date="2017-02" db="EMBL/GenBank/DDBJ databases">
        <authorList>
            <person name="Varghese N."/>
            <person name="Submissions S."/>
        </authorList>
    </citation>
    <scope>NUCLEOTIDE SEQUENCE [LARGE SCALE GENOMIC DNA]</scope>
    <source>
        <strain evidence="5">DSM 22224</strain>
    </source>
</reference>
<name>A0A1T4QFN4_9BACT</name>
<proteinExistence type="predicted"/>
<accession>A0A1T4QFN4</accession>
<dbReference type="SUPFAM" id="SSF53850">
    <property type="entry name" value="Periplasmic binding protein-like II"/>
    <property type="match status" value="1"/>
</dbReference>
<feature type="signal peptide" evidence="2">
    <location>
        <begin position="1"/>
        <end position="20"/>
    </location>
</feature>
<dbReference type="STRING" id="634771.SAMN04488128_102329"/>
<dbReference type="InterPro" id="IPR024370">
    <property type="entry name" value="PBP_domain"/>
</dbReference>
<feature type="chain" id="PRO_5012662211" evidence="2">
    <location>
        <begin position="21"/>
        <end position="303"/>
    </location>
</feature>
<gene>
    <name evidence="4" type="ORF">SAMN04488128_102329</name>
</gene>
<sequence length="303" mass="33999">MFFRITKKYAVYLTALTLLAACRNNPNAKKLDTGTEGEIRISVDETYKPLLDSEIKVFESLYPKAHIVPSYKPEAECFKDLINDSARMVIVTRDFNAAERDYFKKIKITPQSLLLAWDALALVVNHANPDSILTMDQVRGIMDGTNKERKWQLVFDNANSSTVRYIQDSINKGKPLPANTMAAKTNPEVIDYVAKNKDAIGVIGVSWISDPSDSLALAFTNKVSVVKLRADNGSEFVLPYQAYIGIGSYPLKRGFYFCLKEPYHGLGSGFATFLGSYEGQLVIKQFRLFPARLNVVFREANLK</sequence>
<evidence type="ECO:0000313" key="5">
    <source>
        <dbReference type="Proteomes" id="UP000190367"/>
    </source>
</evidence>
<protein>
    <submittedName>
        <fullName evidence="4">Phosphate ABC transporter substrate-binding protein, PhoT family</fullName>
    </submittedName>
</protein>
<dbReference type="PROSITE" id="PS51257">
    <property type="entry name" value="PROKAR_LIPOPROTEIN"/>
    <property type="match status" value="1"/>
</dbReference>
<feature type="domain" description="PBP" evidence="3">
    <location>
        <begin position="33"/>
        <end position="275"/>
    </location>
</feature>
<dbReference type="AlphaFoldDB" id="A0A1T4QFN4"/>
<evidence type="ECO:0000259" key="3">
    <source>
        <dbReference type="Pfam" id="PF12849"/>
    </source>
</evidence>
<dbReference type="Proteomes" id="UP000190367">
    <property type="component" value="Unassembled WGS sequence"/>
</dbReference>
<dbReference type="InterPro" id="IPR050811">
    <property type="entry name" value="Phosphate_ABC_transporter"/>
</dbReference>
<dbReference type="Pfam" id="PF12849">
    <property type="entry name" value="PBP_like_2"/>
    <property type="match status" value="1"/>
</dbReference>
<organism evidence="4 5">
    <name type="scientific">Chitinophaga eiseniae</name>
    <dbReference type="NCBI Taxonomy" id="634771"/>
    <lineage>
        <taxon>Bacteria</taxon>
        <taxon>Pseudomonadati</taxon>
        <taxon>Bacteroidota</taxon>
        <taxon>Chitinophagia</taxon>
        <taxon>Chitinophagales</taxon>
        <taxon>Chitinophagaceae</taxon>
        <taxon>Chitinophaga</taxon>
    </lineage>
</organism>
<evidence type="ECO:0000256" key="1">
    <source>
        <dbReference type="ARBA" id="ARBA00022729"/>
    </source>
</evidence>
<dbReference type="PANTHER" id="PTHR30570:SF1">
    <property type="entry name" value="PHOSPHATE-BINDING PROTEIN PSTS"/>
    <property type="match status" value="1"/>
</dbReference>
<dbReference type="Gene3D" id="3.40.190.10">
    <property type="entry name" value="Periplasmic binding protein-like II"/>
    <property type="match status" value="2"/>
</dbReference>